<gene>
    <name evidence="1" type="ORF">MFLAVUS_007509</name>
</gene>
<name>A0ABP9Z4J0_9FUNG</name>
<organism evidence="1 2">
    <name type="scientific">Mucor flavus</name>
    <dbReference type="NCBI Taxonomy" id="439312"/>
    <lineage>
        <taxon>Eukaryota</taxon>
        <taxon>Fungi</taxon>
        <taxon>Fungi incertae sedis</taxon>
        <taxon>Mucoromycota</taxon>
        <taxon>Mucoromycotina</taxon>
        <taxon>Mucoromycetes</taxon>
        <taxon>Mucorales</taxon>
        <taxon>Mucorineae</taxon>
        <taxon>Mucoraceae</taxon>
        <taxon>Mucor</taxon>
    </lineage>
</organism>
<comment type="caution">
    <text evidence="1">The sequence shown here is derived from an EMBL/GenBank/DDBJ whole genome shotgun (WGS) entry which is preliminary data.</text>
</comment>
<dbReference type="EMBL" id="BAABUK010000019">
    <property type="protein sequence ID" value="GAA5814019.1"/>
    <property type="molecule type" value="Genomic_DNA"/>
</dbReference>
<dbReference type="Proteomes" id="UP001473302">
    <property type="component" value="Unassembled WGS sequence"/>
</dbReference>
<reference evidence="1 2" key="1">
    <citation type="submission" date="2024-04" db="EMBL/GenBank/DDBJ databases">
        <title>genome sequences of Mucor flavus KT1a and Helicostylum pulchrum KT1b strains isolated from the surface of a dry-aged beef.</title>
        <authorList>
            <person name="Toyotome T."/>
            <person name="Hosono M."/>
            <person name="Torimaru M."/>
            <person name="Fukuda K."/>
            <person name="Mikami N."/>
        </authorList>
    </citation>
    <scope>NUCLEOTIDE SEQUENCE [LARGE SCALE GENOMIC DNA]</scope>
    <source>
        <strain evidence="1 2">KT1a</strain>
    </source>
</reference>
<proteinExistence type="predicted"/>
<accession>A0ABP9Z4J0</accession>
<protein>
    <submittedName>
        <fullName evidence="1">Uncharacterized protein</fullName>
    </submittedName>
</protein>
<evidence type="ECO:0000313" key="1">
    <source>
        <dbReference type="EMBL" id="GAA5814019.1"/>
    </source>
</evidence>
<keyword evidence="2" id="KW-1185">Reference proteome</keyword>
<evidence type="ECO:0000313" key="2">
    <source>
        <dbReference type="Proteomes" id="UP001473302"/>
    </source>
</evidence>
<sequence length="128" mass="14711">MLYAPDSQPIFDAPKIIYKPFDPVTKTAEQISWEEIQDSKRTPFELMSLVRCPQEEFEKVEPNFTFVSSNTEGSHKTCTECSVKLCDTNTIMPLSLPGISKKIPGYLRYPLCKGCEWYLVTLILFYIT</sequence>